<proteinExistence type="predicted"/>
<comment type="caution">
    <text evidence="1">The sequence shown here is derived from an EMBL/GenBank/DDBJ whole genome shotgun (WGS) entry which is preliminary data.</text>
</comment>
<dbReference type="EMBL" id="BARV01042655">
    <property type="protein sequence ID" value="GAI49724.1"/>
    <property type="molecule type" value="Genomic_DNA"/>
</dbReference>
<reference evidence="1" key="1">
    <citation type="journal article" date="2014" name="Front. Microbiol.">
        <title>High frequency of phylogenetically diverse reductive dehalogenase-homologous genes in deep subseafloor sedimentary metagenomes.</title>
        <authorList>
            <person name="Kawai M."/>
            <person name="Futagami T."/>
            <person name="Toyoda A."/>
            <person name="Takaki Y."/>
            <person name="Nishi S."/>
            <person name="Hori S."/>
            <person name="Arai W."/>
            <person name="Tsubouchi T."/>
            <person name="Morono Y."/>
            <person name="Uchiyama I."/>
            <person name="Ito T."/>
            <person name="Fujiyama A."/>
            <person name="Inagaki F."/>
            <person name="Takami H."/>
        </authorList>
    </citation>
    <scope>NUCLEOTIDE SEQUENCE</scope>
    <source>
        <strain evidence="1">Expedition CK06-06</strain>
    </source>
</reference>
<organism evidence="1">
    <name type="scientific">marine sediment metagenome</name>
    <dbReference type="NCBI Taxonomy" id="412755"/>
    <lineage>
        <taxon>unclassified sequences</taxon>
        <taxon>metagenomes</taxon>
        <taxon>ecological metagenomes</taxon>
    </lineage>
</organism>
<dbReference type="AlphaFoldDB" id="X1R2C8"/>
<feature type="non-terminal residue" evidence="1">
    <location>
        <position position="1"/>
    </location>
</feature>
<protein>
    <submittedName>
        <fullName evidence="1">Uncharacterized protein</fullName>
    </submittedName>
</protein>
<feature type="non-terminal residue" evidence="1">
    <location>
        <position position="126"/>
    </location>
</feature>
<name>X1R2C8_9ZZZZ</name>
<gene>
    <name evidence="1" type="ORF">S06H3_64050</name>
</gene>
<sequence length="126" mass="13799">KRAALRAAGVNPRVLDLKAMALVRAVNREEALILNIEPTSFDVVMVVGGIAEIMRTTAWQEGDLSEEEQAEHLAVALDLTVGFYNSHHPSYPLDPATPLFITGQMSGDLTLIDKLQERVGYPIESL</sequence>
<evidence type="ECO:0000313" key="1">
    <source>
        <dbReference type="EMBL" id="GAI49724.1"/>
    </source>
</evidence>
<accession>X1R2C8</accession>